<dbReference type="AlphaFoldDB" id="A3K067"/>
<comment type="caution">
    <text evidence="1">The sequence shown here is derived from an EMBL/GenBank/DDBJ whole genome shotgun (WGS) entry which is preliminary data.</text>
</comment>
<dbReference type="RefSeq" id="WP_005856631.1">
    <property type="nucleotide sequence ID" value="NZ_AAYA01000003.1"/>
</dbReference>
<evidence type="ECO:0000313" key="2">
    <source>
        <dbReference type="Proteomes" id="UP000005713"/>
    </source>
</evidence>
<accession>A3K067</accession>
<evidence type="ECO:0008006" key="3">
    <source>
        <dbReference type="Google" id="ProtNLM"/>
    </source>
</evidence>
<dbReference type="PANTHER" id="PTHR41260">
    <property type="entry name" value="PROTEIN ECSC"/>
    <property type="match status" value="1"/>
</dbReference>
<protein>
    <recommendedName>
        <fullName evidence="3">STAPHYLOLYTIC protease PREPROENZYME LASA</fullName>
    </recommendedName>
</protein>
<reference evidence="1 2" key="1">
    <citation type="submission" date="2006-06" db="EMBL/GenBank/DDBJ databases">
        <authorList>
            <person name="Moran M.A."/>
            <person name="Ferriera S."/>
            <person name="Johnson J."/>
            <person name="Kravitz S."/>
            <person name="Beeson K."/>
            <person name="Sutton G."/>
            <person name="Rogers Y.-H."/>
            <person name="Friedman R."/>
            <person name="Frazier M."/>
            <person name="Venter J.C."/>
        </authorList>
    </citation>
    <scope>NUCLEOTIDE SEQUENCE [LARGE SCALE GENOMIC DNA]</scope>
    <source>
        <strain evidence="1 2">E-37</strain>
    </source>
</reference>
<evidence type="ECO:0000313" key="1">
    <source>
        <dbReference type="EMBL" id="EBA09182.1"/>
    </source>
</evidence>
<sequence>MTEITPVGTPEDQVRLLAKRYRSANSVGMQLLNLIGGQAENLLERLPDSAKDRLEVTAERALGAALDAAGRTRGIVPDQKGWLNTAMATAMGVAGGVGGLPSALAELPVTVTVLMRAMLGIAAEHGFDPESPEVAKECLAVFASAGPLSKDDGTDIGFLAARVSLTGASVNGLIARVAPRVATALGQKLAAQTVPVLGAAAGAAVNYAYTSYYQQMAHVHFGLMRLAEDSGRPREELLDMLREELEPPRIRRN</sequence>
<dbReference type="OrthoDB" id="7569638at2"/>
<name>A3K067_SAGS3</name>
<gene>
    <name evidence="1" type="ORF">SSE37_23109</name>
</gene>
<dbReference type="Pfam" id="PF12787">
    <property type="entry name" value="EcsC"/>
    <property type="match status" value="1"/>
</dbReference>
<dbReference type="EMBL" id="AAYA01000003">
    <property type="protein sequence ID" value="EBA09182.1"/>
    <property type="molecule type" value="Genomic_DNA"/>
</dbReference>
<dbReference type="PANTHER" id="PTHR41260:SF1">
    <property type="entry name" value="PROTEIN ECSC"/>
    <property type="match status" value="1"/>
</dbReference>
<organism evidence="1 2">
    <name type="scientific">Sagittula stellata (strain ATCC 700073 / DSM 11524 / E-37)</name>
    <dbReference type="NCBI Taxonomy" id="388399"/>
    <lineage>
        <taxon>Bacteria</taxon>
        <taxon>Pseudomonadati</taxon>
        <taxon>Pseudomonadota</taxon>
        <taxon>Alphaproteobacteria</taxon>
        <taxon>Rhodobacterales</taxon>
        <taxon>Roseobacteraceae</taxon>
        <taxon>Sagittula</taxon>
    </lineage>
</organism>
<keyword evidence="2" id="KW-1185">Reference proteome</keyword>
<dbReference type="Proteomes" id="UP000005713">
    <property type="component" value="Unassembled WGS sequence"/>
</dbReference>
<proteinExistence type="predicted"/>
<dbReference type="InterPro" id="IPR024787">
    <property type="entry name" value="EcsC"/>
</dbReference>
<dbReference type="eggNOG" id="ENOG502Z7KX">
    <property type="taxonomic scope" value="Bacteria"/>
</dbReference>